<accession>S6ACP7</accession>
<proteinExistence type="predicted"/>
<dbReference type="HOGENOM" id="CLU_039170_0_0_6"/>
<name>S6ACP7_METRE</name>
<dbReference type="Proteomes" id="UP000015503">
    <property type="component" value="Chromosome"/>
</dbReference>
<keyword evidence="1" id="KW-0732">Signal</keyword>
<dbReference type="AlphaFoldDB" id="S6ACP7"/>
<dbReference type="eggNOG" id="COG3858">
    <property type="taxonomic scope" value="Bacteria"/>
</dbReference>
<dbReference type="PROSITE" id="PS51257">
    <property type="entry name" value="PROKAR_LIPOPROTEIN"/>
    <property type="match status" value="1"/>
</dbReference>
<dbReference type="Pfam" id="PF11340">
    <property type="entry name" value="DUF3142"/>
    <property type="match status" value="1"/>
</dbReference>
<organism evidence="2 3">
    <name type="scientific">Metapseudomonas resinovorans NBRC 106553</name>
    <dbReference type="NCBI Taxonomy" id="1245471"/>
    <lineage>
        <taxon>Bacteria</taxon>
        <taxon>Pseudomonadati</taxon>
        <taxon>Pseudomonadota</taxon>
        <taxon>Gammaproteobacteria</taxon>
        <taxon>Pseudomonadales</taxon>
        <taxon>Pseudomonadaceae</taxon>
        <taxon>Metapseudomonas</taxon>
    </lineage>
</organism>
<feature type="chain" id="PRO_5004545878" description="DUF3142 domain-containing protein" evidence="1">
    <location>
        <begin position="24"/>
        <end position="393"/>
    </location>
</feature>
<dbReference type="EMBL" id="AP013068">
    <property type="protein sequence ID" value="BAN46632.1"/>
    <property type="molecule type" value="Genomic_DNA"/>
</dbReference>
<keyword evidence="3" id="KW-1185">Reference proteome</keyword>
<evidence type="ECO:0008006" key="4">
    <source>
        <dbReference type="Google" id="ProtNLM"/>
    </source>
</evidence>
<dbReference type="OrthoDB" id="187794at2"/>
<evidence type="ECO:0000256" key="1">
    <source>
        <dbReference type="SAM" id="SignalP"/>
    </source>
</evidence>
<gene>
    <name evidence="2" type="ORF">PCA10_09000</name>
</gene>
<dbReference type="RefSeq" id="WP_016490834.1">
    <property type="nucleotide sequence ID" value="NC_021499.1"/>
</dbReference>
<dbReference type="STRING" id="1245471.PCA10_09000"/>
<dbReference type="KEGG" id="pre:PCA10_09000"/>
<reference evidence="2 3" key="1">
    <citation type="journal article" date="2013" name="Genome Announc.">
        <title>Complete Genome Sequence of the Carbazole Degrader Pseudomonas resinovorans Strain CA10 (NBRC 106553).</title>
        <authorList>
            <person name="Shintani M."/>
            <person name="Hosoyama A."/>
            <person name="Ohji S."/>
            <person name="Tsuchikane K."/>
            <person name="Takarada H."/>
            <person name="Yamazoe A."/>
            <person name="Fujita N."/>
            <person name="Nojiri H."/>
        </authorList>
    </citation>
    <scope>NUCLEOTIDE SEQUENCE [LARGE SCALE GENOMIC DNA]</scope>
    <source>
        <strain evidence="2 3">NBRC 106553</strain>
    </source>
</reference>
<evidence type="ECO:0000313" key="2">
    <source>
        <dbReference type="EMBL" id="BAN46632.1"/>
    </source>
</evidence>
<dbReference type="InterPro" id="IPR021488">
    <property type="entry name" value="DUF3142"/>
</dbReference>
<feature type="signal peptide" evidence="1">
    <location>
        <begin position="1"/>
        <end position="23"/>
    </location>
</feature>
<protein>
    <recommendedName>
        <fullName evidence="4">DUF3142 domain-containing protein</fullName>
    </recommendedName>
</protein>
<sequence length="393" mass="43024">MSPFRRRAALVLLLLLSAGCRPDAPPALDQQLYIWQRQWGPAHADALAASRNDFSTLRVLAAQDHPGAGWSRTRINAELLKTDGRPLIAVVRLDGQLPALDLPRARADILALLADWRAQGLAVRGLEIDHDCASARLPGYARFLGELRQALPAELQLSITALPAWLDSPELPGLLRQVDSSVLQVHAVSAPADGLFDPTRALAWARRWNSLSERPFQLALPAYGIALVAGKVESESPLAIAGPRRELQADPQQLAELLEQLRRQRPEHLAGVIWFRLPLAGDRRAWPLATLQAVARGDALHADIQPRLRQEGPLHELSLTNLGNLGAPLPARVELSARACEAADALAGYRLERSAERLVFTRHTEGRLAAGQQRALGWARCQQLDQGGSRVYP</sequence>
<dbReference type="PATRIC" id="fig|1245471.3.peg.905"/>
<evidence type="ECO:0000313" key="3">
    <source>
        <dbReference type="Proteomes" id="UP000015503"/>
    </source>
</evidence>